<evidence type="ECO:0000313" key="1">
    <source>
        <dbReference type="EMBL" id="KAK5648282.1"/>
    </source>
</evidence>
<proteinExistence type="predicted"/>
<gene>
    <name evidence="1" type="ORF">RI129_003174</name>
</gene>
<dbReference type="Proteomes" id="UP001329430">
    <property type="component" value="Chromosome 2"/>
</dbReference>
<reference evidence="1 2" key="1">
    <citation type="journal article" date="2024" name="Insects">
        <title>An Improved Chromosome-Level Genome Assembly of the Firefly Pyrocoelia pectoralis.</title>
        <authorList>
            <person name="Fu X."/>
            <person name="Meyer-Rochow V.B."/>
            <person name="Ballantyne L."/>
            <person name="Zhu X."/>
        </authorList>
    </citation>
    <scope>NUCLEOTIDE SEQUENCE [LARGE SCALE GENOMIC DNA]</scope>
    <source>
        <strain evidence="1">XCY_ONT2</strain>
    </source>
</reference>
<name>A0AAN7VHN2_9COLE</name>
<dbReference type="EMBL" id="JAVRBK010000002">
    <property type="protein sequence ID" value="KAK5648282.1"/>
    <property type="molecule type" value="Genomic_DNA"/>
</dbReference>
<accession>A0AAN7VHN2</accession>
<organism evidence="1 2">
    <name type="scientific">Pyrocoelia pectoralis</name>
    <dbReference type="NCBI Taxonomy" id="417401"/>
    <lineage>
        <taxon>Eukaryota</taxon>
        <taxon>Metazoa</taxon>
        <taxon>Ecdysozoa</taxon>
        <taxon>Arthropoda</taxon>
        <taxon>Hexapoda</taxon>
        <taxon>Insecta</taxon>
        <taxon>Pterygota</taxon>
        <taxon>Neoptera</taxon>
        <taxon>Endopterygota</taxon>
        <taxon>Coleoptera</taxon>
        <taxon>Polyphaga</taxon>
        <taxon>Elateriformia</taxon>
        <taxon>Elateroidea</taxon>
        <taxon>Lampyridae</taxon>
        <taxon>Lampyrinae</taxon>
        <taxon>Pyrocoelia</taxon>
    </lineage>
</organism>
<evidence type="ECO:0000313" key="2">
    <source>
        <dbReference type="Proteomes" id="UP001329430"/>
    </source>
</evidence>
<sequence length="103" mass="11995">MNPRLGRKTVFAPEEKKEMADVVKKMANIFYGCTANQIIKVAFDYAESLNLKHTFNTSTKMTGRIWLEGFLRRNNILYGKLKLPVLIELQPLIKQRSCYFTHI</sequence>
<keyword evidence="2" id="KW-1185">Reference proteome</keyword>
<comment type="caution">
    <text evidence="1">The sequence shown here is derived from an EMBL/GenBank/DDBJ whole genome shotgun (WGS) entry which is preliminary data.</text>
</comment>
<dbReference type="AlphaFoldDB" id="A0AAN7VHN2"/>
<evidence type="ECO:0008006" key="3">
    <source>
        <dbReference type="Google" id="ProtNLM"/>
    </source>
</evidence>
<protein>
    <recommendedName>
        <fullName evidence="3">HTH CENPB-type domain-containing protein</fullName>
    </recommendedName>
</protein>